<dbReference type="EMBL" id="CP118379">
    <property type="protein sequence ID" value="WFD44503.1"/>
    <property type="molecule type" value="Genomic_DNA"/>
</dbReference>
<keyword evidence="12" id="KW-1185">Reference proteome</keyword>
<evidence type="ECO:0000256" key="7">
    <source>
        <dbReference type="ARBA" id="ARBA00022884"/>
    </source>
</evidence>
<dbReference type="GO" id="GO:0071035">
    <property type="term" value="P:nuclear polyadenylation-dependent rRNA catabolic process"/>
    <property type="evidence" value="ECO:0007669"/>
    <property type="project" value="TreeGrafter"/>
</dbReference>
<evidence type="ECO:0000256" key="4">
    <source>
        <dbReference type="ARBA" id="ARBA00022490"/>
    </source>
</evidence>
<dbReference type="InterPro" id="IPR001247">
    <property type="entry name" value="ExoRNase_PH_dom1"/>
</dbReference>
<dbReference type="GO" id="GO:0016075">
    <property type="term" value="P:rRNA catabolic process"/>
    <property type="evidence" value="ECO:0007669"/>
    <property type="project" value="TreeGrafter"/>
</dbReference>
<evidence type="ECO:0000259" key="10">
    <source>
        <dbReference type="Pfam" id="PF01138"/>
    </source>
</evidence>
<comment type="similarity">
    <text evidence="3">Belongs to the RNase PH family.</text>
</comment>
<organism evidence="11 12">
    <name type="scientific">Malassezia psittaci</name>
    <dbReference type="NCBI Taxonomy" id="1821823"/>
    <lineage>
        <taxon>Eukaryota</taxon>
        <taxon>Fungi</taxon>
        <taxon>Dikarya</taxon>
        <taxon>Basidiomycota</taxon>
        <taxon>Ustilaginomycotina</taxon>
        <taxon>Malasseziomycetes</taxon>
        <taxon>Malasseziales</taxon>
        <taxon>Malasseziaceae</taxon>
        <taxon>Malassezia</taxon>
    </lineage>
</organism>
<keyword evidence="5" id="KW-0698">rRNA processing</keyword>
<dbReference type="CDD" id="cd11369">
    <property type="entry name" value="RNase_PH_RRP43"/>
    <property type="match status" value="1"/>
</dbReference>
<dbReference type="InterPro" id="IPR020568">
    <property type="entry name" value="Ribosomal_Su5_D2-typ_SF"/>
</dbReference>
<keyword evidence="6" id="KW-0271">Exosome</keyword>
<dbReference type="SUPFAM" id="SSF54211">
    <property type="entry name" value="Ribosomal protein S5 domain 2-like"/>
    <property type="match status" value="1"/>
</dbReference>
<protein>
    <recommendedName>
        <fullName evidence="9">Ribosomal RNA-processing protein 43</fullName>
    </recommendedName>
</protein>
<dbReference type="SUPFAM" id="SSF55666">
    <property type="entry name" value="Ribonuclease PH domain 2-like"/>
    <property type="match status" value="1"/>
</dbReference>
<evidence type="ECO:0000256" key="3">
    <source>
        <dbReference type="ARBA" id="ARBA00006678"/>
    </source>
</evidence>
<dbReference type="Proteomes" id="UP001214628">
    <property type="component" value="Chromosome 5"/>
</dbReference>
<keyword evidence="7" id="KW-0694">RNA-binding</keyword>
<dbReference type="GO" id="GO:0000467">
    <property type="term" value="P:exonucleolytic trimming to generate mature 3'-end of 5.8S rRNA from tricistronic rRNA transcript (SSU-rRNA, 5.8S rRNA, LSU-rRNA)"/>
    <property type="evidence" value="ECO:0007669"/>
    <property type="project" value="TreeGrafter"/>
</dbReference>
<name>A0AAF0JF94_9BASI</name>
<dbReference type="GO" id="GO:0000177">
    <property type="term" value="C:cytoplasmic exosome (RNase complex)"/>
    <property type="evidence" value="ECO:0007669"/>
    <property type="project" value="TreeGrafter"/>
</dbReference>
<comment type="subcellular location">
    <subcellularLocation>
        <location evidence="1">Cytoplasm</location>
    </subcellularLocation>
    <subcellularLocation>
        <location evidence="2">Nucleus</location>
        <location evidence="2">Nucleolus</location>
    </subcellularLocation>
</comment>
<evidence type="ECO:0000313" key="12">
    <source>
        <dbReference type="Proteomes" id="UP001214628"/>
    </source>
</evidence>
<dbReference type="InterPro" id="IPR033196">
    <property type="entry name" value="Rrp43"/>
</dbReference>
<evidence type="ECO:0000256" key="5">
    <source>
        <dbReference type="ARBA" id="ARBA00022552"/>
    </source>
</evidence>
<dbReference type="GO" id="GO:0034476">
    <property type="term" value="P:U5 snRNA 3'-end processing"/>
    <property type="evidence" value="ECO:0007669"/>
    <property type="project" value="TreeGrafter"/>
</dbReference>
<evidence type="ECO:0000313" key="11">
    <source>
        <dbReference type="EMBL" id="WFD44503.1"/>
    </source>
</evidence>
<dbReference type="GO" id="GO:0005730">
    <property type="term" value="C:nucleolus"/>
    <property type="evidence" value="ECO:0007669"/>
    <property type="project" value="UniProtKB-SubCell"/>
</dbReference>
<dbReference type="GO" id="GO:0071028">
    <property type="term" value="P:nuclear mRNA surveillance"/>
    <property type="evidence" value="ECO:0007669"/>
    <property type="project" value="TreeGrafter"/>
</dbReference>
<gene>
    <name evidence="11" type="ORF">MPSI1_003171</name>
</gene>
<proteinExistence type="inferred from homology"/>
<dbReference type="Pfam" id="PF01138">
    <property type="entry name" value="RNase_PH"/>
    <property type="match status" value="1"/>
</dbReference>
<dbReference type="Gene3D" id="3.30.230.70">
    <property type="entry name" value="GHMP Kinase, N-terminal domain"/>
    <property type="match status" value="1"/>
</dbReference>
<dbReference type="AlphaFoldDB" id="A0AAF0JF94"/>
<evidence type="ECO:0000256" key="1">
    <source>
        <dbReference type="ARBA" id="ARBA00004496"/>
    </source>
</evidence>
<evidence type="ECO:0000256" key="6">
    <source>
        <dbReference type="ARBA" id="ARBA00022835"/>
    </source>
</evidence>
<evidence type="ECO:0000256" key="8">
    <source>
        <dbReference type="ARBA" id="ARBA00023242"/>
    </source>
</evidence>
<dbReference type="InterPro" id="IPR036345">
    <property type="entry name" value="ExoRNase_PH_dom2_sf"/>
</dbReference>
<dbReference type="FunFam" id="3.30.230.70:FF:000017">
    <property type="entry name" value="Exosome complex component Rrp42"/>
    <property type="match status" value="1"/>
</dbReference>
<dbReference type="GO" id="GO:0035925">
    <property type="term" value="F:mRNA 3'-UTR AU-rich region binding"/>
    <property type="evidence" value="ECO:0007669"/>
    <property type="project" value="TreeGrafter"/>
</dbReference>
<dbReference type="InterPro" id="IPR050590">
    <property type="entry name" value="Exosome_comp_Rrp42_subfam"/>
</dbReference>
<accession>A0AAF0JF94</accession>
<dbReference type="GO" id="GO:0000176">
    <property type="term" value="C:nuclear exosome (RNase complex)"/>
    <property type="evidence" value="ECO:0007669"/>
    <property type="project" value="TreeGrafter"/>
</dbReference>
<dbReference type="PANTHER" id="PTHR11097">
    <property type="entry name" value="EXOSOME COMPLEX EXONUCLEASE RIBOSOMAL RNA PROCESSING PROTEIN"/>
    <property type="match status" value="1"/>
</dbReference>
<keyword evidence="8" id="KW-0539">Nucleus</keyword>
<dbReference type="GO" id="GO:0034475">
    <property type="term" value="P:U4 snRNA 3'-end processing"/>
    <property type="evidence" value="ECO:0007669"/>
    <property type="project" value="TreeGrafter"/>
</dbReference>
<evidence type="ECO:0000256" key="2">
    <source>
        <dbReference type="ARBA" id="ARBA00004604"/>
    </source>
</evidence>
<keyword evidence="4" id="KW-0963">Cytoplasm</keyword>
<evidence type="ECO:0000256" key="9">
    <source>
        <dbReference type="ARBA" id="ARBA00030617"/>
    </source>
</evidence>
<dbReference type="InterPro" id="IPR027408">
    <property type="entry name" value="PNPase/RNase_PH_dom_sf"/>
</dbReference>
<reference evidence="11" key="1">
    <citation type="submission" date="2023-02" db="EMBL/GenBank/DDBJ databases">
        <title>Mating type loci evolution in Malassezia.</title>
        <authorList>
            <person name="Coelho M.A."/>
        </authorList>
    </citation>
    <scope>NUCLEOTIDE SEQUENCE</scope>
    <source>
        <strain evidence="11">CBS 14136</strain>
    </source>
</reference>
<feature type="domain" description="Exoribonuclease phosphorolytic" evidence="10">
    <location>
        <begin position="42"/>
        <end position="178"/>
    </location>
</feature>
<sequence>MAATEAKDLEVEAAIFKKLYPVNFLQRHLHQNVREDGREFQEARPVSLATGVLSQSNGSAMVRFGKGTMVFAAVHAQVTEPDHRTPNQGMIVPSVDLSPLCSPNYRPGPPSDDAQALAHHLQNLLDNAQTIDRSSLCIEPGVAVWCLYVDVVVVSADGNVLDSAMFASIAALAHCRLPEVIRCESASTCVCDSKRTHVLNLAYYPIVCSYGVYNSAYLLADVSAFEESLISAKVVVGVYDSDADSDVFYLRHTGNANCQHPISSSNHTLMEQCISYAQAHAKVLRKLLHESLQE</sequence>
<dbReference type="GO" id="GO:0071038">
    <property type="term" value="P:TRAMP-dependent tRNA surveillance pathway"/>
    <property type="evidence" value="ECO:0007669"/>
    <property type="project" value="TreeGrafter"/>
</dbReference>
<dbReference type="GO" id="GO:0034473">
    <property type="term" value="P:U1 snRNA 3'-end processing"/>
    <property type="evidence" value="ECO:0007669"/>
    <property type="project" value="TreeGrafter"/>
</dbReference>
<dbReference type="PANTHER" id="PTHR11097:SF9">
    <property type="entry name" value="EXOSOME COMPLEX COMPONENT RRP43"/>
    <property type="match status" value="1"/>
</dbReference>